<keyword evidence="3" id="KW-1003">Cell membrane</keyword>
<dbReference type="OrthoDB" id="2276409at2"/>
<dbReference type="Pfam" id="PF07690">
    <property type="entry name" value="MFS_1"/>
    <property type="match status" value="1"/>
</dbReference>
<feature type="transmembrane region" description="Helical" evidence="8">
    <location>
        <begin position="342"/>
        <end position="360"/>
    </location>
</feature>
<dbReference type="CDD" id="cd06173">
    <property type="entry name" value="MFS_MefA_like"/>
    <property type="match status" value="1"/>
</dbReference>
<dbReference type="Proteomes" id="UP000183508">
    <property type="component" value="Unassembled WGS sequence"/>
</dbReference>
<evidence type="ECO:0000256" key="2">
    <source>
        <dbReference type="ARBA" id="ARBA00022448"/>
    </source>
</evidence>
<feature type="transmembrane region" description="Helical" evidence="8">
    <location>
        <begin position="408"/>
        <end position="429"/>
    </location>
</feature>
<feature type="transmembrane region" description="Helical" evidence="8">
    <location>
        <begin position="278"/>
        <end position="305"/>
    </location>
</feature>
<gene>
    <name evidence="10" type="ORF">SAMN05421543_105107</name>
</gene>
<protein>
    <submittedName>
        <fullName evidence="10">Predicted arabinose efflux permease, MFS family</fullName>
    </submittedName>
</protein>
<feature type="transmembrane region" description="Helical" evidence="8">
    <location>
        <begin position="311"/>
        <end position="330"/>
    </location>
</feature>
<reference evidence="11" key="1">
    <citation type="submission" date="2016-10" db="EMBL/GenBank/DDBJ databases">
        <authorList>
            <person name="Varghese N."/>
        </authorList>
    </citation>
    <scope>NUCLEOTIDE SEQUENCE [LARGE SCALE GENOMIC DNA]</scope>
    <source>
        <strain evidence="11">DSM 17980</strain>
    </source>
</reference>
<dbReference type="SUPFAM" id="SSF103473">
    <property type="entry name" value="MFS general substrate transporter"/>
    <property type="match status" value="1"/>
</dbReference>
<evidence type="ECO:0000259" key="9">
    <source>
        <dbReference type="PROSITE" id="PS50850"/>
    </source>
</evidence>
<feature type="transmembrane region" description="Helical" evidence="8">
    <location>
        <begin position="178"/>
        <end position="201"/>
    </location>
</feature>
<dbReference type="GO" id="GO:0005886">
    <property type="term" value="C:plasma membrane"/>
    <property type="evidence" value="ECO:0007669"/>
    <property type="project" value="UniProtKB-SubCell"/>
</dbReference>
<keyword evidence="2" id="KW-0813">Transport</keyword>
<dbReference type="GO" id="GO:0022857">
    <property type="term" value="F:transmembrane transporter activity"/>
    <property type="evidence" value="ECO:0007669"/>
    <property type="project" value="InterPro"/>
</dbReference>
<feature type="region of interest" description="Disordered" evidence="7">
    <location>
        <begin position="207"/>
        <end position="248"/>
    </location>
</feature>
<keyword evidence="11" id="KW-1185">Reference proteome</keyword>
<dbReference type="Gene3D" id="1.20.1250.20">
    <property type="entry name" value="MFS general substrate transporter like domains"/>
    <property type="match status" value="1"/>
</dbReference>
<evidence type="ECO:0000256" key="4">
    <source>
        <dbReference type="ARBA" id="ARBA00022692"/>
    </source>
</evidence>
<feature type="transmembrane region" description="Helical" evidence="8">
    <location>
        <begin position="68"/>
        <end position="84"/>
    </location>
</feature>
<dbReference type="InterPro" id="IPR011701">
    <property type="entry name" value="MFS"/>
</dbReference>
<dbReference type="STRING" id="392015.SAMN05421543_105107"/>
<dbReference type="RefSeq" id="WP_074950648.1">
    <property type="nucleotide sequence ID" value="NZ_FPBV01000005.1"/>
</dbReference>
<evidence type="ECO:0000256" key="7">
    <source>
        <dbReference type="SAM" id="MobiDB-lite"/>
    </source>
</evidence>
<dbReference type="PANTHER" id="PTHR23513:SF6">
    <property type="entry name" value="MAJOR FACILITATOR SUPERFAMILY ASSOCIATED DOMAIN-CONTAINING PROTEIN"/>
    <property type="match status" value="1"/>
</dbReference>
<dbReference type="AlphaFoldDB" id="A0A1I7HU60"/>
<dbReference type="EMBL" id="FPBV01000005">
    <property type="protein sequence ID" value="SFU64278.1"/>
    <property type="molecule type" value="Genomic_DNA"/>
</dbReference>
<name>A0A1I7HU60_9BACL</name>
<evidence type="ECO:0000256" key="8">
    <source>
        <dbReference type="SAM" id="Phobius"/>
    </source>
</evidence>
<organism evidence="10 11">
    <name type="scientific">Alicyclobacillus macrosporangiidus</name>
    <dbReference type="NCBI Taxonomy" id="392015"/>
    <lineage>
        <taxon>Bacteria</taxon>
        <taxon>Bacillati</taxon>
        <taxon>Bacillota</taxon>
        <taxon>Bacilli</taxon>
        <taxon>Bacillales</taxon>
        <taxon>Alicyclobacillaceae</taxon>
        <taxon>Alicyclobacillus</taxon>
    </lineage>
</organism>
<sequence length="469" mass="49595">MESSVSCSAASQPSDPLWQNRDFLKLWIGQALSQIGSRLTREGLPIGAVLVLGASPVAMGWLEVVGTLPVTILGLVTGALLDRLPRRPFLIATDLLRFLILMSIPLTAWFGDLSLWLLFVVKPLVDILSLIFNTAYQAYLPRLVGRHHLLDANAKLNLTRSFAELTGPGLAGVLVQTLSVSVAIFLDALSYLVSALSVLWIRRREPSSTSTGRMEPGDAPADAGGLSSETETGASPVPPAAPASPAAPAAPVRLDAGAIAREIRDGLRMVFRHPVLRALTLTVAMSGLFQGILYSMDVLFALRVLHLSPGLFGITVCCGGLGAMIGAAAVRRLGERHGFGRWLILSRFGFGAFNLLQPLAHGPAWMAALFLMGAQVMGDGCGVIAETLETSLRQWTARDEELGRVSSVYNLLENILASVGAVAGGYIAASFGLRTAIAVAAVGITLSAAWLFTAPIWRMTSPAADGGDP</sequence>
<feature type="domain" description="Major facilitator superfamily (MFS) profile" evidence="9">
    <location>
        <begin position="275"/>
        <end position="469"/>
    </location>
</feature>
<dbReference type="PANTHER" id="PTHR23513">
    <property type="entry name" value="INTEGRAL MEMBRANE EFFLUX PROTEIN-RELATED"/>
    <property type="match status" value="1"/>
</dbReference>
<evidence type="ECO:0000256" key="3">
    <source>
        <dbReference type="ARBA" id="ARBA00022475"/>
    </source>
</evidence>
<comment type="subcellular location">
    <subcellularLocation>
        <location evidence="1">Cell membrane</location>
        <topology evidence="1">Multi-pass membrane protein</topology>
    </subcellularLocation>
</comment>
<dbReference type="InterPro" id="IPR020846">
    <property type="entry name" value="MFS_dom"/>
</dbReference>
<evidence type="ECO:0000256" key="6">
    <source>
        <dbReference type="ARBA" id="ARBA00023136"/>
    </source>
</evidence>
<evidence type="ECO:0000256" key="1">
    <source>
        <dbReference type="ARBA" id="ARBA00004651"/>
    </source>
</evidence>
<evidence type="ECO:0000313" key="11">
    <source>
        <dbReference type="Proteomes" id="UP000183508"/>
    </source>
</evidence>
<dbReference type="InterPro" id="IPR036259">
    <property type="entry name" value="MFS_trans_sf"/>
</dbReference>
<keyword evidence="5 8" id="KW-1133">Transmembrane helix</keyword>
<evidence type="ECO:0000313" key="10">
    <source>
        <dbReference type="EMBL" id="SFU64278.1"/>
    </source>
</evidence>
<accession>A0A1I7HU60</accession>
<keyword evidence="4 8" id="KW-0812">Transmembrane</keyword>
<dbReference type="PROSITE" id="PS50850">
    <property type="entry name" value="MFS"/>
    <property type="match status" value="1"/>
</dbReference>
<feature type="transmembrane region" description="Helical" evidence="8">
    <location>
        <begin position="435"/>
        <end position="452"/>
    </location>
</feature>
<proteinExistence type="predicted"/>
<feature type="transmembrane region" description="Helical" evidence="8">
    <location>
        <begin position="96"/>
        <end position="119"/>
    </location>
</feature>
<keyword evidence="6 8" id="KW-0472">Membrane</keyword>
<evidence type="ECO:0000256" key="5">
    <source>
        <dbReference type="ARBA" id="ARBA00022989"/>
    </source>
</evidence>